<sequence length="284" mass="31979">MAATHNDGAEDPRLSTVSVYDRDEIIAQLTSFYCSLPHINAELVQRAPPDGWSAITVETLHDSGVHKTDEAVALLQRLPYLDNSAAFIAPETIPCDYRLLGRRPDSRTPGWAYDVQREDAEWPAWVIQLTSGVDREGACYMLDTTDGTVTKHVVTKFQYPATYAEGDPRAWRDRLCDDVTRPLGEQLDEFSRMYRELAFLGLPPSLNDCNSPGVLWRMEGDGPGELYWEETETLRRYCVKSTLTMGGPMITEKKLALRRLRNGGGEKKAELDSTDSLFTWSPEL</sequence>
<name>A0ABR2XGC7_9PEZI</name>
<comment type="caution">
    <text evidence="1">The sequence shown here is derived from an EMBL/GenBank/DDBJ whole genome shotgun (WGS) entry which is preliminary data.</text>
</comment>
<gene>
    <name evidence="1" type="ORF">SCAR479_10461</name>
</gene>
<accession>A0ABR2XGC7</accession>
<dbReference type="EMBL" id="JARVKM010000057">
    <property type="protein sequence ID" value="KAK9772776.1"/>
    <property type="molecule type" value="Genomic_DNA"/>
</dbReference>
<organism evidence="1 2">
    <name type="scientific">Seiridium cardinale</name>
    <dbReference type="NCBI Taxonomy" id="138064"/>
    <lineage>
        <taxon>Eukaryota</taxon>
        <taxon>Fungi</taxon>
        <taxon>Dikarya</taxon>
        <taxon>Ascomycota</taxon>
        <taxon>Pezizomycotina</taxon>
        <taxon>Sordariomycetes</taxon>
        <taxon>Xylariomycetidae</taxon>
        <taxon>Amphisphaeriales</taxon>
        <taxon>Sporocadaceae</taxon>
        <taxon>Seiridium</taxon>
    </lineage>
</organism>
<dbReference type="Proteomes" id="UP001465668">
    <property type="component" value="Unassembled WGS sequence"/>
</dbReference>
<protein>
    <submittedName>
        <fullName evidence="1">Uncharacterized protein</fullName>
    </submittedName>
</protein>
<proteinExistence type="predicted"/>
<evidence type="ECO:0000313" key="2">
    <source>
        <dbReference type="Proteomes" id="UP001465668"/>
    </source>
</evidence>
<evidence type="ECO:0000313" key="1">
    <source>
        <dbReference type="EMBL" id="KAK9772776.1"/>
    </source>
</evidence>
<keyword evidence="2" id="KW-1185">Reference proteome</keyword>
<reference evidence="1 2" key="1">
    <citation type="submission" date="2024-02" db="EMBL/GenBank/DDBJ databases">
        <title>First draft genome assembly of two strains of Seiridium cardinale.</title>
        <authorList>
            <person name="Emiliani G."/>
            <person name="Scali E."/>
        </authorList>
    </citation>
    <scope>NUCLEOTIDE SEQUENCE [LARGE SCALE GENOMIC DNA]</scope>
    <source>
        <strain evidence="1 2">BM-138-000479</strain>
    </source>
</reference>